<dbReference type="GO" id="GO:0005829">
    <property type="term" value="C:cytosol"/>
    <property type="evidence" value="ECO:0007669"/>
    <property type="project" value="TreeGrafter"/>
</dbReference>
<dbReference type="GO" id="GO:0036307">
    <property type="term" value="F:23S rRNA (adenine(2030)-N(6))-methyltransferase activity"/>
    <property type="evidence" value="ECO:0007669"/>
    <property type="project" value="UniProtKB-EC"/>
</dbReference>
<gene>
    <name evidence="1" type="primary">rlmJ</name>
    <name evidence="1" type="ORF">CI610_01675</name>
</gene>
<dbReference type="AlphaFoldDB" id="A0A2H9T812"/>
<dbReference type="EC" id="2.1.1.266" evidence="1"/>
<dbReference type="InterPro" id="IPR007473">
    <property type="entry name" value="RlmJ"/>
</dbReference>
<dbReference type="SUPFAM" id="SSF53335">
    <property type="entry name" value="S-adenosyl-L-methionine-dependent methyltransferases"/>
    <property type="match status" value="1"/>
</dbReference>
<dbReference type="Pfam" id="PF04378">
    <property type="entry name" value="RsmJ"/>
    <property type="match status" value="1"/>
</dbReference>
<reference evidence="1" key="1">
    <citation type="journal article" date="2017" name="Appl. Environ. Microbiol.">
        <title>Molecular characterization of an Endozoicomonas-like organism causing infection in king scallop Pecten maximus L.</title>
        <authorList>
            <person name="Cano I."/>
            <person name="van Aerle R."/>
            <person name="Ross S."/>
            <person name="Verner-Jeffreys D.W."/>
            <person name="Paley R.K."/>
            <person name="Rimmer G."/>
            <person name="Ryder D."/>
            <person name="Hooper P."/>
            <person name="Stone D."/>
            <person name="Feist S.W."/>
        </authorList>
    </citation>
    <scope>NUCLEOTIDE SEQUENCE</scope>
</reference>
<name>A0A2H9T812_9ZZZZ</name>
<accession>A0A2H9T812</accession>
<organism evidence="1">
    <name type="scientific">invertebrate metagenome</name>
    <dbReference type="NCBI Taxonomy" id="1711999"/>
    <lineage>
        <taxon>unclassified sequences</taxon>
        <taxon>metagenomes</taxon>
        <taxon>organismal metagenomes</taxon>
    </lineage>
</organism>
<dbReference type="GO" id="GO:0070475">
    <property type="term" value="P:rRNA base methylation"/>
    <property type="evidence" value="ECO:0007669"/>
    <property type="project" value="InterPro"/>
</dbReference>
<proteinExistence type="inferred from homology"/>
<dbReference type="InterPro" id="IPR029063">
    <property type="entry name" value="SAM-dependent_MTases_sf"/>
</dbReference>
<keyword evidence="1" id="KW-0808">Transferase</keyword>
<protein>
    <submittedName>
        <fullName evidence="1">Ribosomal RNA large subunit methyltransferase J</fullName>
        <ecNumber evidence="1">2.1.1.266</ecNumber>
    </submittedName>
</protein>
<dbReference type="Gene3D" id="3.40.50.150">
    <property type="entry name" value="Vaccinia Virus protein VP39"/>
    <property type="match status" value="1"/>
</dbReference>
<dbReference type="HAMAP" id="MF_00934">
    <property type="entry name" value="23SrRNA_methyltr_J"/>
    <property type="match status" value="1"/>
</dbReference>
<dbReference type="EMBL" id="NSIT01000075">
    <property type="protein sequence ID" value="PJE79353.1"/>
    <property type="molecule type" value="Genomic_DNA"/>
</dbReference>
<dbReference type="PANTHER" id="PTHR37426:SF1">
    <property type="entry name" value="RIBOSOMAL RNA LARGE SUBUNIT METHYLTRANSFERASE J"/>
    <property type="match status" value="1"/>
</dbReference>
<comment type="caution">
    <text evidence="1">The sequence shown here is derived from an EMBL/GenBank/DDBJ whole genome shotgun (WGS) entry which is preliminary data.</text>
</comment>
<evidence type="ECO:0000313" key="1">
    <source>
        <dbReference type="EMBL" id="PJE79353.1"/>
    </source>
</evidence>
<sequence length="298" mass="34542">MFWSCYRLIVFFSFIERDHHLLSYRHSFHAGNFADVLKHVVLVEILDHLTKKSTPFEYVDTHSGTGLYNLKSSDAQKLHEYTGGISRLDSANFPELEDYFKVVRFFNRSDRLDFYPGSPAIAKYFLRHQDRGWLFELQPEDCVLLRKNIVNNKKIRVQCQDGFQGLNALLPLTSRRGLVLIDPSYEIKSDYDQVVDSVIHGYKKFSQGIYAIWYPVVDRQVINKMERKIIKSGIKNIQRFELGLSADSAGRGMTASGMIVINPPWTLFDKMSCLLPKLAQQLTDNHQQFYKCDIIANE</sequence>
<dbReference type="PANTHER" id="PTHR37426">
    <property type="entry name" value="RIBOSOMAL RNA LARGE SUBUNIT METHYLTRANSFERASE J"/>
    <property type="match status" value="1"/>
</dbReference>
<keyword evidence="1" id="KW-0489">Methyltransferase</keyword>